<feature type="compositionally biased region" description="Pro residues" evidence="1">
    <location>
        <begin position="8"/>
        <end position="18"/>
    </location>
</feature>
<proteinExistence type="predicted"/>
<feature type="region of interest" description="Disordered" evidence="1">
    <location>
        <begin position="517"/>
        <end position="551"/>
    </location>
</feature>
<feature type="region of interest" description="Disordered" evidence="1">
    <location>
        <begin position="114"/>
        <end position="142"/>
    </location>
</feature>
<reference evidence="2 3" key="1">
    <citation type="submission" date="2017-04" db="EMBL/GenBank/DDBJ databases">
        <title>Draft genome sequence of Marssonina coronaria NL1: causal agent of apple blotch.</title>
        <authorList>
            <person name="Cheng Q."/>
        </authorList>
    </citation>
    <scope>NUCLEOTIDE SEQUENCE [LARGE SCALE GENOMIC DNA]</scope>
    <source>
        <strain evidence="2 3">NL1</strain>
    </source>
</reference>
<sequence>MDHDDLPDPPSPPSPPSLPDVEIEAPKTCKNIAKENHPKTPEERRAFSRAIGRQISRLLRQSIHADAYKVLDKAQAEKRMADAEKARRNVEKVQLAATGIQPADYILDKIADEKKQDADADEDEEMADTPPAGNRAPEQDSRDWFVRMSNTPELIMELAKHLSIPSLLALYSISKPFNDVLNGHLSHAMRACAAYQAPDSSRIYVFTLYETLCRPDPVGRPHPKNADAVRKVPGLRWLQMVVHRERVVRDILACMARQGHRMPAEMALSLKKMWLVMDIATSARRVQVMHSAKYFTALDLFNIQMFVVKLDMRFNDPIDGPADDHLRKLMLGQRGLTPLCRMLKRERVFDEMDVVKLAVRYDWVPPEDLRHLPVFGTPCDEVGTGHLEGWGKGHVHLYRPDELVVRESVRRGLDLKNHIMGMMLWGYVDPITGQDTPATDEEKYMSDEGDKPEHPLKRDYDWLEIEPKVYEETEQLRESNDPKYAMQKREKRVKDEQEAEARRAALEQHRMDIPVRLRKRKTPAATSFGGVIKGGPRDGDDKPVGPQGFETEHLVVTFEE</sequence>
<keyword evidence="3" id="KW-1185">Reference proteome</keyword>
<comment type="caution">
    <text evidence="2">The sequence shown here is derived from an EMBL/GenBank/DDBJ whole genome shotgun (WGS) entry which is preliminary data.</text>
</comment>
<evidence type="ECO:0000256" key="1">
    <source>
        <dbReference type="SAM" id="MobiDB-lite"/>
    </source>
</evidence>
<gene>
    <name evidence="2" type="ORF">B2J93_8014</name>
</gene>
<organism evidence="2 3">
    <name type="scientific">Diplocarpon coronariae</name>
    <dbReference type="NCBI Taxonomy" id="2795749"/>
    <lineage>
        <taxon>Eukaryota</taxon>
        <taxon>Fungi</taxon>
        <taxon>Dikarya</taxon>
        <taxon>Ascomycota</taxon>
        <taxon>Pezizomycotina</taxon>
        <taxon>Leotiomycetes</taxon>
        <taxon>Helotiales</taxon>
        <taxon>Drepanopezizaceae</taxon>
        <taxon>Diplocarpon</taxon>
    </lineage>
</organism>
<dbReference type="Proteomes" id="UP000242519">
    <property type="component" value="Unassembled WGS sequence"/>
</dbReference>
<evidence type="ECO:0000313" key="3">
    <source>
        <dbReference type="Proteomes" id="UP000242519"/>
    </source>
</evidence>
<dbReference type="EMBL" id="MZNU01000076">
    <property type="protein sequence ID" value="OWP05272.1"/>
    <property type="molecule type" value="Genomic_DNA"/>
</dbReference>
<dbReference type="AlphaFoldDB" id="A0A218ZC07"/>
<evidence type="ECO:0000313" key="2">
    <source>
        <dbReference type="EMBL" id="OWP05272.1"/>
    </source>
</evidence>
<feature type="region of interest" description="Disordered" evidence="1">
    <location>
        <begin position="1"/>
        <end position="22"/>
    </location>
</feature>
<feature type="region of interest" description="Disordered" evidence="1">
    <location>
        <begin position="436"/>
        <end position="455"/>
    </location>
</feature>
<dbReference type="STRING" id="503106.A0A218ZC07"/>
<dbReference type="InParanoid" id="A0A218ZC07"/>
<dbReference type="OrthoDB" id="4966at2759"/>
<accession>A0A218ZC07</accession>
<protein>
    <submittedName>
        <fullName evidence="2">Uncharacterized protein</fullName>
    </submittedName>
</protein>
<name>A0A218ZC07_9HELO</name>
<feature type="compositionally biased region" description="Basic and acidic residues" evidence="1">
    <location>
        <begin position="440"/>
        <end position="455"/>
    </location>
</feature>